<dbReference type="CDD" id="cd02208">
    <property type="entry name" value="cupin_RmlC-like"/>
    <property type="match status" value="1"/>
</dbReference>
<feature type="compositionally biased region" description="Polar residues" evidence="1">
    <location>
        <begin position="1"/>
        <end position="17"/>
    </location>
</feature>
<dbReference type="AlphaFoldDB" id="A0A8H6CHM5"/>
<dbReference type="Gene3D" id="2.60.120.10">
    <property type="entry name" value="Jelly Rolls"/>
    <property type="match status" value="1"/>
</dbReference>
<evidence type="ECO:0000256" key="1">
    <source>
        <dbReference type="SAM" id="MobiDB-lite"/>
    </source>
</evidence>
<proteinExistence type="predicted"/>
<dbReference type="GeneID" id="59328926"/>
<sequence>MNTTIKPLTKTSHQSSFYRPPPESITFSFPPPASLDTTTIQPTIINFHIGSELSTQYHWHTTHTEYVRVTSGAALITVSGVSKIYTAKDGAARVPRYARHEWMRFDRPARLLGKGQRETQEAYLREHGKEGIEKLRGEDLIAEEWTDPADGQKEIFFRNLFSTASEPQYRSDMSWLGELWKTLQIMCVMWEMDNYLVLVDFGGYRGGWRELVEAAFTYTLMGLLMTLGKICGCKAVNKEYTPKQLIERWESGRPKDG</sequence>
<gene>
    <name evidence="2" type="ORF">HO133_000507</name>
</gene>
<dbReference type="SUPFAM" id="SSF51182">
    <property type="entry name" value="RmlC-like cupins"/>
    <property type="match status" value="1"/>
</dbReference>
<organism evidence="2 3">
    <name type="scientific">Letharia lupina</name>
    <dbReference type="NCBI Taxonomy" id="560253"/>
    <lineage>
        <taxon>Eukaryota</taxon>
        <taxon>Fungi</taxon>
        <taxon>Dikarya</taxon>
        <taxon>Ascomycota</taxon>
        <taxon>Pezizomycotina</taxon>
        <taxon>Lecanoromycetes</taxon>
        <taxon>OSLEUM clade</taxon>
        <taxon>Lecanoromycetidae</taxon>
        <taxon>Lecanorales</taxon>
        <taxon>Lecanorineae</taxon>
        <taxon>Parmeliaceae</taxon>
        <taxon>Letharia</taxon>
    </lineage>
</organism>
<protein>
    <submittedName>
        <fullName evidence="2">Uncharacterized protein</fullName>
    </submittedName>
</protein>
<name>A0A8H6CHM5_9LECA</name>
<evidence type="ECO:0000313" key="3">
    <source>
        <dbReference type="Proteomes" id="UP000593566"/>
    </source>
</evidence>
<dbReference type="InterPro" id="IPR014710">
    <property type="entry name" value="RmlC-like_jellyroll"/>
</dbReference>
<dbReference type="Proteomes" id="UP000593566">
    <property type="component" value="Unassembled WGS sequence"/>
</dbReference>
<dbReference type="RefSeq" id="XP_037152881.1">
    <property type="nucleotide sequence ID" value="XM_037291446.1"/>
</dbReference>
<reference evidence="2 3" key="1">
    <citation type="journal article" date="2020" name="Genomics">
        <title>Complete, high-quality genomes from long-read metagenomic sequencing of two wolf lichen thalli reveals enigmatic genome architecture.</title>
        <authorList>
            <person name="McKenzie S.K."/>
            <person name="Walston R.F."/>
            <person name="Allen J.L."/>
        </authorList>
    </citation>
    <scope>NUCLEOTIDE SEQUENCE [LARGE SCALE GENOMIC DNA]</scope>
    <source>
        <strain evidence="2">WasteWater1</strain>
    </source>
</reference>
<dbReference type="EMBL" id="JACCJB010000010">
    <property type="protein sequence ID" value="KAF6223664.1"/>
    <property type="molecule type" value="Genomic_DNA"/>
</dbReference>
<comment type="caution">
    <text evidence="2">The sequence shown here is derived from an EMBL/GenBank/DDBJ whole genome shotgun (WGS) entry which is preliminary data.</text>
</comment>
<accession>A0A8H6CHM5</accession>
<feature type="region of interest" description="Disordered" evidence="1">
    <location>
        <begin position="1"/>
        <end position="23"/>
    </location>
</feature>
<keyword evidence="3" id="KW-1185">Reference proteome</keyword>
<evidence type="ECO:0000313" key="2">
    <source>
        <dbReference type="EMBL" id="KAF6223664.1"/>
    </source>
</evidence>
<dbReference type="InterPro" id="IPR011051">
    <property type="entry name" value="RmlC_Cupin_sf"/>
</dbReference>